<dbReference type="CDD" id="cd09008">
    <property type="entry name" value="MTAN"/>
    <property type="match status" value="1"/>
</dbReference>
<protein>
    <recommendedName>
        <fullName evidence="2">adenosylhomocysteine nucleosidase</fullName>
        <ecNumber evidence="2">3.2.2.9</ecNumber>
    </recommendedName>
</protein>
<evidence type="ECO:0000256" key="3">
    <source>
        <dbReference type="ARBA" id="ARBA00022605"/>
    </source>
</evidence>
<dbReference type="NCBIfam" id="NF004079">
    <property type="entry name" value="PRK05584.1"/>
    <property type="match status" value="1"/>
</dbReference>
<organism evidence="7 8">
    <name type="scientific">Acidipropionibacterium acidipropionici (strain ATCC 4875 / DSM 20272 / JCM 6432 / NBRC 12425 / NCIMB 8070 / 4)</name>
    <name type="common">Propionibacterium acidipropionici</name>
    <dbReference type="NCBI Taxonomy" id="1171373"/>
    <lineage>
        <taxon>Bacteria</taxon>
        <taxon>Bacillati</taxon>
        <taxon>Actinomycetota</taxon>
        <taxon>Actinomycetes</taxon>
        <taxon>Propionibacteriales</taxon>
        <taxon>Propionibacteriaceae</taxon>
        <taxon>Acidipropionibacterium</taxon>
    </lineage>
</organism>
<evidence type="ECO:0000256" key="1">
    <source>
        <dbReference type="ARBA" id="ARBA00004945"/>
    </source>
</evidence>
<keyword evidence="4 7" id="KW-0378">Hydrolase</keyword>
<dbReference type="PANTHER" id="PTHR46832:SF1">
    <property type="entry name" value="5'-METHYLTHIOADENOSINE_S-ADENOSYLHOMOCYSTEINE NUCLEOSIDASE"/>
    <property type="match status" value="1"/>
</dbReference>
<dbReference type="SUPFAM" id="SSF53167">
    <property type="entry name" value="Purine and uridine phosphorylases"/>
    <property type="match status" value="1"/>
</dbReference>
<dbReference type="InterPro" id="IPR035994">
    <property type="entry name" value="Nucleoside_phosphorylase_sf"/>
</dbReference>
<dbReference type="GO" id="GO:0005829">
    <property type="term" value="C:cytosol"/>
    <property type="evidence" value="ECO:0007669"/>
    <property type="project" value="TreeGrafter"/>
</dbReference>
<dbReference type="KEGG" id="pbo:PACID_16700"/>
<dbReference type="InterPro" id="IPR000845">
    <property type="entry name" value="Nucleoside_phosphorylase_d"/>
</dbReference>
<evidence type="ECO:0000256" key="2">
    <source>
        <dbReference type="ARBA" id="ARBA00011974"/>
    </source>
</evidence>
<dbReference type="GO" id="GO:0019284">
    <property type="term" value="P:L-methionine salvage from S-adenosylmethionine"/>
    <property type="evidence" value="ECO:0007669"/>
    <property type="project" value="TreeGrafter"/>
</dbReference>
<dbReference type="PANTHER" id="PTHR46832">
    <property type="entry name" value="5'-METHYLTHIOADENOSINE/S-ADENOSYLHOMOCYSTEINE NUCLEOSIDASE"/>
    <property type="match status" value="1"/>
</dbReference>
<evidence type="ECO:0000313" key="7">
    <source>
        <dbReference type="EMBL" id="AFV89479.1"/>
    </source>
</evidence>
<dbReference type="Proteomes" id="UP000000214">
    <property type="component" value="Chromosome"/>
</dbReference>
<accession>K7RND0</accession>
<keyword evidence="7" id="KW-0326">Glycosidase</keyword>
<keyword evidence="5" id="KW-0486">Methionine biosynthesis</keyword>
<dbReference type="NCBIfam" id="TIGR01704">
    <property type="entry name" value="MTA_SAH-Nsdase"/>
    <property type="match status" value="1"/>
</dbReference>
<dbReference type="eggNOG" id="COG0775">
    <property type="taxonomic scope" value="Bacteria"/>
</dbReference>
<sequence>MSVLQGGVPAFGIMGAMDDEVRLIRDDLADPRPVPGPIDVTFGWLDGIPVLLARSGIGKVNATLSAAAMASAGAASIVFTGVAGAVAAGLGIGDVVVGDRFIQHDADGTAFGDPIGQVPGEPEFWRPDPALTARVLEAARRVGADRTVVTGAIASGDQFIADPAVVAWLRDRFDASAVEMEGAALAQAASHLGVPFAVVRTLSDSADGQAASDFPAFLARAAELDRRLAHALVAGLRETPERRLTP</sequence>
<comment type="pathway">
    <text evidence="1">Amino-acid biosynthesis; L-methionine biosynthesis via salvage pathway; S-methyl-5-thio-alpha-D-ribose 1-phosphate from S-methyl-5'-thioadenosine (hydrolase route): step 1/2.</text>
</comment>
<name>K7RND0_ACIA4</name>
<keyword evidence="3" id="KW-0028">Amino-acid biosynthesis</keyword>
<dbReference type="HOGENOM" id="CLU_031248_2_0_11"/>
<dbReference type="EMBL" id="CP003493">
    <property type="protein sequence ID" value="AFV89479.1"/>
    <property type="molecule type" value="Genomic_DNA"/>
</dbReference>
<dbReference type="Gene3D" id="3.40.50.1580">
    <property type="entry name" value="Nucleoside phosphorylase domain"/>
    <property type="match status" value="1"/>
</dbReference>
<dbReference type="EC" id="3.2.2.9" evidence="2"/>
<dbReference type="UniPathway" id="UPA00904">
    <property type="reaction ID" value="UER00871"/>
</dbReference>
<reference evidence="7 8" key="1">
    <citation type="journal article" date="2012" name="BMC Genomics">
        <title>The genome sequence of Propionibacterium acidipropionici provides insights into its biotechnological and industrial potential.</title>
        <authorList>
            <person name="Parizzi L.P."/>
            <person name="Grassi M.C."/>
            <person name="Llerena L.A."/>
            <person name="Carazzolle M.F."/>
            <person name="Queiroz V.L."/>
            <person name="Lunardi I."/>
            <person name="Zeidler A.F."/>
            <person name="Teixeira P.J."/>
            <person name="Mieczkowski P."/>
            <person name="Rincones J."/>
            <person name="Pereira G.A."/>
        </authorList>
    </citation>
    <scope>NUCLEOTIDE SEQUENCE [LARGE SCALE GENOMIC DNA]</scope>
    <source>
        <strain evidence="8">ATCC 4875 / DSM 20272 / JCM 6432 / NBRC 12425 / NCIMB 8070</strain>
    </source>
</reference>
<proteinExistence type="predicted"/>
<dbReference type="GO" id="GO:0019509">
    <property type="term" value="P:L-methionine salvage from methylthioadenosine"/>
    <property type="evidence" value="ECO:0007669"/>
    <property type="project" value="UniProtKB-UniPathway"/>
</dbReference>
<evidence type="ECO:0000259" key="6">
    <source>
        <dbReference type="Pfam" id="PF01048"/>
    </source>
</evidence>
<dbReference type="GO" id="GO:0008782">
    <property type="term" value="F:adenosylhomocysteine nucleosidase activity"/>
    <property type="evidence" value="ECO:0007669"/>
    <property type="project" value="UniProtKB-EC"/>
</dbReference>
<evidence type="ECO:0000256" key="4">
    <source>
        <dbReference type="ARBA" id="ARBA00022801"/>
    </source>
</evidence>
<dbReference type="InterPro" id="IPR010049">
    <property type="entry name" value="MTA_SAH_Nsdase"/>
</dbReference>
<evidence type="ECO:0000256" key="5">
    <source>
        <dbReference type="ARBA" id="ARBA00023167"/>
    </source>
</evidence>
<evidence type="ECO:0000313" key="8">
    <source>
        <dbReference type="Proteomes" id="UP000000214"/>
    </source>
</evidence>
<dbReference type="GO" id="GO:0009164">
    <property type="term" value="P:nucleoside catabolic process"/>
    <property type="evidence" value="ECO:0007669"/>
    <property type="project" value="InterPro"/>
</dbReference>
<dbReference type="GO" id="GO:0008930">
    <property type="term" value="F:methylthioadenosine nucleosidase activity"/>
    <property type="evidence" value="ECO:0007669"/>
    <property type="project" value="InterPro"/>
</dbReference>
<dbReference type="AlphaFoldDB" id="K7RND0"/>
<dbReference type="STRING" id="1171373.PACID_16700"/>
<gene>
    <name evidence="7" type="primary">mtnN</name>
    <name evidence="7" type="ordered locus">PACID_16700</name>
</gene>
<feature type="domain" description="Nucleoside phosphorylase" evidence="6">
    <location>
        <begin position="11"/>
        <end position="233"/>
    </location>
</feature>
<dbReference type="PATRIC" id="fig|1171373.8.peg.1650"/>
<dbReference type="Pfam" id="PF01048">
    <property type="entry name" value="PNP_UDP_1"/>
    <property type="match status" value="1"/>
</dbReference>